<feature type="compositionally biased region" description="Basic and acidic residues" evidence="1">
    <location>
        <begin position="42"/>
        <end position="62"/>
    </location>
</feature>
<protein>
    <recommendedName>
        <fullName evidence="4">F-box domain-containing protein</fullName>
    </recommendedName>
</protein>
<feature type="compositionally biased region" description="Basic and acidic residues" evidence="1">
    <location>
        <begin position="657"/>
        <end position="681"/>
    </location>
</feature>
<dbReference type="OrthoDB" id="2360932at2759"/>
<dbReference type="SUPFAM" id="SSF52047">
    <property type="entry name" value="RNI-like"/>
    <property type="match status" value="1"/>
</dbReference>
<proteinExistence type="predicted"/>
<dbReference type="GeneID" id="33564997"/>
<dbReference type="Proteomes" id="UP000193648">
    <property type="component" value="Unassembled WGS sequence"/>
</dbReference>
<feature type="region of interest" description="Disordered" evidence="1">
    <location>
        <begin position="629"/>
        <end position="681"/>
    </location>
</feature>
<evidence type="ECO:0008006" key="4">
    <source>
        <dbReference type="Google" id="ProtNLM"/>
    </source>
</evidence>
<evidence type="ECO:0000313" key="3">
    <source>
        <dbReference type="Proteomes" id="UP000193648"/>
    </source>
</evidence>
<reference evidence="2 3" key="1">
    <citation type="submission" date="2016-07" db="EMBL/GenBank/DDBJ databases">
        <title>Pervasive Adenine N6-methylation of Active Genes in Fungi.</title>
        <authorList>
            <consortium name="DOE Joint Genome Institute"/>
            <person name="Mondo S.J."/>
            <person name="Dannebaum R.O."/>
            <person name="Kuo R.C."/>
            <person name="Labutti K."/>
            <person name="Haridas S."/>
            <person name="Kuo A."/>
            <person name="Salamov A."/>
            <person name="Ahrendt S.R."/>
            <person name="Lipzen A."/>
            <person name="Sullivan W."/>
            <person name="Andreopoulos W.B."/>
            <person name="Clum A."/>
            <person name="Lindquist E."/>
            <person name="Daum C."/>
            <person name="Ramamoorthy G.K."/>
            <person name="Gryganskyi A."/>
            <person name="Culley D."/>
            <person name="Magnuson J.K."/>
            <person name="James T.Y."/>
            <person name="O'Malley M.A."/>
            <person name="Stajich J.E."/>
            <person name="Spatafora J.W."/>
            <person name="Visel A."/>
            <person name="Grigoriev I.V."/>
        </authorList>
    </citation>
    <scope>NUCLEOTIDE SEQUENCE [LARGE SCALE GENOMIC DNA]</scope>
    <source>
        <strain evidence="2 3">NRRL 3116</strain>
    </source>
</reference>
<keyword evidence="3" id="KW-1185">Reference proteome</keyword>
<dbReference type="RefSeq" id="XP_021884440.1">
    <property type="nucleotide sequence ID" value="XM_022023153.1"/>
</dbReference>
<dbReference type="EMBL" id="MCFF01000006">
    <property type="protein sequence ID" value="ORZ26677.1"/>
    <property type="molecule type" value="Genomic_DNA"/>
</dbReference>
<dbReference type="AlphaFoldDB" id="A0A1Y2GWM6"/>
<dbReference type="InterPro" id="IPR036047">
    <property type="entry name" value="F-box-like_dom_sf"/>
</dbReference>
<comment type="caution">
    <text evidence="2">The sequence shown here is derived from an EMBL/GenBank/DDBJ whole genome shotgun (WGS) entry which is preliminary data.</text>
</comment>
<name>A0A1Y2GWM6_9FUNG</name>
<dbReference type="InterPro" id="IPR032675">
    <property type="entry name" value="LRR_dom_sf"/>
</dbReference>
<dbReference type="SUPFAM" id="SSF81383">
    <property type="entry name" value="F-box domain"/>
    <property type="match status" value="1"/>
</dbReference>
<dbReference type="Gene3D" id="3.80.10.10">
    <property type="entry name" value="Ribonuclease Inhibitor"/>
    <property type="match status" value="1"/>
</dbReference>
<gene>
    <name evidence="2" type="ORF">BCR41DRAFT_347748</name>
</gene>
<organism evidence="2 3">
    <name type="scientific">Lobosporangium transversale</name>
    <dbReference type="NCBI Taxonomy" id="64571"/>
    <lineage>
        <taxon>Eukaryota</taxon>
        <taxon>Fungi</taxon>
        <taxon>Fungi incertae sedis</taxon>
        <taxon>Mucoromycota</taxon>
        <taxon>Mortierellomycotina</taxon>
        <taxon>Mortierellomycetes</taxon>
        <taxon>Mortierellales</taxon>
        <taxon>Mortierellaceae</taxon>
        <taxon>Lobosporangium</taxon>
    </lineage>
</organism>
<evidence type="ECO:0000256" key="1">
    <source>
        <dbReference type="SAM" id="MobiDB-lite"/>
    </source>
</evidence>
<accession>A0A1Y2GWM6</accession>
<evidence type="ECO:0000313" key="2">
    <source>
        <dbReference type="EMBL" id="ORZ26677.1"/>
    </source>
</evidence>
<dbReference type="InParanoid" id="A0A1Y2GWM6"/>
<sequence length="773" mass="88047">MIAFHEEIEASVDSLSINDNEYKEIKPETKGNIDIGINIEGVEEKQQDEKQQQKEKEKRKEDCSVLVNKNPLDLAEIRSQISSFLEPKEALACSHVSTAWSTDFARQVWNTVDLKDRPQFKELDPKIIAKNGHFIRVIRNIKLRSELNLFRHPSVRNLRSLSIQVKDKRGFHQQTTQLIRRNLYTLLNLDISGDDSRDPQTAYALEDALFPPKSLYTPNLTKLSIRYMSMARQSLCNILAGCPDLKDIRIRACSFLESNEEGTSHLFKHQGITHLSASIEQVFTATTEQPDIVPLLIHFPNITTWEVWSSKNFLDDPTPETISAKVQQYCPHIRELHINDTASSIVNSLLVKTFQDLTAVRFHYRHITPAVVLGLLHHKNTLKSVLTFESDSPDNFYHLETVYREEDNFSDAWMIQLLLSSCPYITAVEVPVHEMDMDLVEHFPWICKGLTNLRMRVRGLNTEPMIMAVIKKWRRAAFERRNPGMVWTDDTELEAKPDQVSEVSVVEKAAESPETQASEAQQELEIVSVAETQQEPEVVPVSEVQESPVSEVQQESPVPEVQQEFEVVSLPEDQVVNASLAEEEETELQIPEENIEEHNAEAITIVAQQSEEVSTSGLTVEAQIKTTEDQEVHTGETTPTEYSEEQRTESTVEAQVAEERMPQAHTEEETQAHTAEETQAHTEDTQVNVEAQAQVHVEEAIVTEEEATVEVTVTEIRAELSQENQAQETQTEPVVETPKPVEIDEVFVDRVVAHLLQFEKLTQVWLGYKVWTV</sequence>
<feature type="region of interest" description="Disordered" evidence="1">
    <location>
        <begin position="39"/>
        <end position="62"/>
    </location>
</feature>